<dbReference type="RefSeq" id="WP_141845418.1">
    <property type="nucleotide sequence ID" value="NZ_VFPM01000003.1"/>
</dbReference>
<dbReference type="InterPro" id="IPR048254">
    <property type="entry name" value="CDP_ALCOHOL_P_TRANSF_CS"/>
</dbReference>
<dbReference type="GO" id="GO:0005886">
    <property type="term" value="C:plasma membrane"/>
    <property type="evidence" value="ECO:0007669"/>
    <property type="project" value="UniProtKB-SubCell"/>
</dbReference>
<dbReference type="Gene3D" id="1.20.120.1760">
    <property type="match status" value="1"/>
</dbReference>
<keyword evidence="11 17" id="KW-1133">Transmembrane helix</keyword>
<dbReference type="GO" id="GO:0016780">
    <property type="term" value="F:phosphotransferase activity, for other substituted phosphate groups"/>
    <property type="evidence" value="ECO:0007669"/>
    <property type="project" value="UniProtKB-UniRule"/>
</dbReference>
<dbReference type="Pfam" id="PF01066">
    <property type="entry name" value="CDP-OH_P_transf"/>
    <property type="match status" value="1"/>
</dbReference>
<feature type="binding site" evidence="17">
    <location>
        <position position="91"/>
    </location>
    <ligand>
        <name>Mg(2+)</name>
        <dbReference type="ChEBI" id="CHEBI:18420"/>
        <label>2</label>
    </ligand>
</feature>
<feature type="transmembrane region" description="Helical" evidence="17">
    <location>
        <begin position="20"/>
        <end position="46"/>
    </location>
</feature>
<evidence type="ECO:0000256" key="2">
    <source>
        <dbReference type="ARBA" id="ARBA00004805"/>
    </source>
</evidence>
<evidence type="ECO:0000256" key="6">
    <source>
        <dbReference type="ARBA" id="ARBA00022475"/>
    </source>
</evidence>
<protein>
    <recommendedName>
        <fullName evidence="14 17">Phosphatidylinositol phosphate synthase</fullName>
        <shortName evidence="17">PIP synthase</shortName>
        <ecNumber evidence="17">2.7.8.-</ecNumber>
    </recommendedName>
    <alternativeName>
        <fullName evidence="15 17">CDP-diacylglycerol--D-myo-inositol-3-phosphate 3-phosphatidyltransferase</fullName>
    </alternativeName>
</protein>
<comment type="caution">
    <text evidence="20">The sequence shown here is derived from an EMBL/GenBank/DDBJ whole genome shotgun (WGS) entry which is preliminary data.</text>
</comment>
<feature type="binding site" evidence="17">
    <location>
        <position position="66"/>
    </location>
    <ligand>
        <name>Mg(2+)</name>
        <dbReference type="ChEBI" id="CHEBI:18420"/>
        <label>1</label>
    </ligand>
</feature>
<keyword evidence="12 17" id="KW-0472">Membrane</keyword>
<comment type="caution">
    <text evidence="17">Lacks conserved residue(s) required for the propagation of feature annotation.</text>
</comment>
<organism evidence="20 21">
    <name type="scientific">Humibacillus xanthopallidus</name>
    <dbReference type="NCBI Taxonomy" id="412689"/>
    <lineage>
        <taxon>Bacteria</taxon>
        <taxon>Bacillati</taxon>
        <taxon>Actinomycetota</taxon>
        <taxon>Actinomycetes</taxon>
        <taxon>Micrococcales</taxon>
        <taxon>Intrasporangiaceae</taxon>
        <taxon>Humibacillus</taxon>
    </lineage>
</organism>
<evidence type="ECO:0000256" key="12">
    <source>
        <dbReference type="ARBA" id="ARBA00023136"/>
    </source>
</evidence>
<feature type="region of interest" description="Disordered" evidence="19">
    <location>
        <begin position="202"/>
        <end position="237"/>
    </location>
</feature>
<accession>A0A543HI68</accession>
<dbReference type="EMBL" id="VFPM01000003">
    <property type="protein sequence ID" value="TQM58024.1"/>
    <property type="molecule type" value="Genomic_DNA"/>
</dbReference>
<feature type="binding site" evidence="17">
    <location>
        <position position="87"/>
    </location>
    <ligand>
        <name>Mg(2+)</name>
        <dbReference type="ChEBI" id="CHEBI:18420"/>
        <label>2</label>
    </ligand>
</feature>
<evidence type="ECO:0000256" key="3">
    <source>
        <dbReference type="ARBA" id="ARBA00005189"/>
    </source>
</evidence>
<feature type="binding site" evidence="17">
    <location>
        <position position="87"/>
    </location>
    <ligand>
        <name>Mg(2+)</name>
        <dbReference type="ChEBI" id="CHEBI:18420"/>
        <label>1</label>
    </ligand>
</feature>
<keyword evidence="8 17" id="KW-0812">Transmembrane</keyword>
<evidence type="ECO:0000256" key="19">
    <source>
        <dbReference type="SAM" id="MobiDB-lite"/>
    </source>
</evidence>
<comment type="pathway">
    <text evidence="2 17">Phospholipid metabolism; phosphatidylinositol phosphate biosynthesis.</text>
</comment>
<reference evidence="20 21" key="1">
    <citation type="submission" date="2019-06" db="EMBL/GenBank/DDBJ databases">
        <title>Genome sequencing of plant associated microbes to promote plant fitness in Sorghum bicolor and Oryza sativa.</title>
        <authorList>
            <person name="Coleman-Derr D."/>
        </authorList>
    </citation>
    <scope>NUCLEOTIDE SEQUENCE [LARGE SCALE GENOMIC DNA]</scope>
    <source>
        <strain evidence="20 21">KV-663</strain>
    </source>
</reference>
<feature type="transmembrane region" description="Helical" evidence="17">
    <location>
        <begin position="52"/>
        <end position="72"/>
    </location>
</feature>
<keyword evidence="17" id="KW-0594">Phospholipid biosynthesis</keyword>
<name>A0A543HI68_9MICO</name>
<feature type="binding site" evidence="17">
    <location>
        <position position="74"/>
    </location>
    <ligand>
        <name>a CDP-1,2-diacyl-sn-glycerol</name>
        <dbReference type="ChEBI" id="CHEBI:58332"/>
    </ligand>
</feature>
<comment type="subcellular location">
    <subcellularLocation>
        <location evidence="1 17">Cell membrane</location>
        <topology evidence="1 17">Multi-pass membrane protein</topology>
    </subcellularLocation>
</comment>
<evidence type="ECO:0000256" key="16">
    <source>
        <dbReference type="ARBA" id="ARBA00048865"/>
    </source>
</evidence>
<evidence type="ECO:0000256" key="11">
    <source>
        <dbReference type="ARBA" id="ARBA00022989"/>
    </source>
</evidence>
<dbReference type="GO" id="GO:0000287">
    <property type="term" value="F:magnesium ion binding"/>
    <property type="evidence" value="ECO:0007669"/>
    <property type="project" value="UniProtKB-UniRule"/>
</dbReference>
<evidence type="ECO:0000313" key="20">
    <source>
        <dbReference type="EMBL" id="TQM58024.1"/>
    </source>
</evidence>
<evidence type="ECO:0000256" key="10">
    <source>
        <dbReference type="ARBA" id="ARBA00022842"/>
    </source>
</evidence>
<keyword evidence="10 17" id="KW-0460">Magnesium</keyword>
<evidence type="ECO:0000256" key="13">
    <source>
        <dbReference type="ARBA" id="ARBA00023935"/>
    </source>
</evidence>
<keyword evidence="17" id="KW-0444">Lipid biosynthesis</keyword>
<keyword evidence="17" id="KW-1208">Phospholipid metabolism</keyword>
<keyword evidence="6 17" id="KW-1003">Cell membrane</keyword>
<dbReference type="UniPathway" id="UPA00220"/>
<evidence type="ECO:0000256" key="5">
    <source>
        <dbReference type="ARBA" id="ARBA00011738"/>
    </source>
</evidence>
<feature type="transmembrane region" description="Helical" evidence="17">
    <location>
        <begin position="114"/>
        <end position="134"/>
    </location>
</feature>
<proteinExistence type="inferred from homology"/>
<comment type="function">
    <text evidence="17">Catalyzes the conjugation of the 1'-hydroxyl group of D-myo-inositol-3-phosphate (also named L-myo-inositol-1-phosphate) with a lipid tail of cytidine diphosphate diacylglycerol (CDP-DAG), forming phosphatidylinositol phosphate (PIP) and CMP. PIP is a precursor of phosphatidylinositol (PI) which is an essential lipid required for cell wall formation.</text>
</comment>
<evidence type="ECO:0000256" key="4">
    <source>
        <dbReference type="ARBA" id="ARBA00010441"/>
    </source>
</evidence>
<dbReference type="PROSITE" id="PS00379">
    <property type="entry name" value="CDP_ALCOHOL_P_TRANSF"/>
    <property type="match status" value="1"/>
</dbReference>
<dbReference type="Proteomes" id="UP000316747">
    <property type="component" value="Unassembled WGS sequence"/>
</dbReference>
<evidence type="ECO:0000256" key="8">
    <source>
        <dbReference type="ARBA" id="ARBA00022692"/>
    </source>
</evidence>
<evidence type="ECO:0000256" key="18">
    <source>
        <dbReference type="RuleBase" id="RU003750"/>
    </source>
</evidence>
<feature type="binding site" evidence="17">
    <location>
        <begin position="29"/>
        <end position="32"/>
    </location>
    <ligand>
        <name>a CDP-1,2-diacyl-sn-glycerol</name>
        <dbReference type="ChEBI" id="CHEBI:58332"/>
    </ligand>
</feature>
<feature type="transmembrane region" description="Helical" evidence="17">
    <location>
        <begin position="93"/>
        <end position="108"/>
    </location>
</feature>
<feature type="transmembrane region" description="Helical" evidence="17">
    <location>
        <begin position="155"/>
        <end position="188"/>
    </location>
</feature>
<feature type="binding site" evidence="17">
    <location>
        <position position="80"/>
    </location>
    <ligand>
        <name>a CDP-1,2-diacyl-sn-glycerol</name>
        <dbReference type="ChEBI" id="CHEBI:58332"/>
    </ligand>
</feature>
<dbReference type="InterPro" id="IPR044268">
    <property type="entry name" value="PIP_synthase_PgsA1"/>
</dbReference>
<feature type="binding site" evidence="17">
    <location>
        <position position="69"/>
    </location>
    <ligand>
        <name>Mg(2+)</name>
        <dbReference type="ChEBI" id="CHEBI:18420"/>
        <label>1</label>
    </ligand>
</feature>
<dbReference type="InterPro" id="IPR043130">
    <property type="entry name" value="CDP-OH_PTrfase_TM_dom"/>
</dbReference>
<dbReference type="OrthoDB" id="116551at2"/>
<feature type="active site" description="Proton acceptor" evidence="17">
    <location>
        <position position="91"/>
    </location>
</feature>
<evidence type="ECO:0000256" key="1">
    <source>
        <dbReference type="ARBA" id="ARBA00004651"/>
    </source>
</evidence>
<comment type="pathway">
    <text evidence="3">Lipid metabolism.</text>
</comment>
<evidence type="ECO:0000256" key="17">
    <source>
        <dbReference type="HAMAP-Rule" id="MF_02241"/>
    </source>
</evidence>
<comment type="similarity">
    <text evidence="4 17 18">Belongs to the CDP-alcohol phosphatidyltransferase class-I family.</text>
</comment>
<dbReference type="HAMAP" id="MF_02241">
    <property type="entry name" value="PIP_synthase"/>
    <property type="match status" value="1"/>
</dbReference>
<keyword evidence="21" id="KW-1185">Reference proteome</keyword>
<comment type="cofactor">
    <cofactor evidence="17">
        <name>Mg(2+)</name>
        <dbReference type="ChEBI" id="CHEBI:18420"/>
    </cofactor>
    <text evidence="17">Contains a di-nuclear catalytic Mg(2+) center.</text>
</comment>
<dbReference type="InterPro" id="IPR000462">
    <property type="entry name" value="CDP-OH_P_trans"/>
</dbReference>
<evidence type="ECO:0000256" key="9">
    <source>
        <dbReference type="ARBA" id="ARBA00022723"/>
    </source>
</evidence>
<evidence type="ECO:0000256" key="7">
    <source>
        <dbReference type="ARBA" id="ARBA00022679"/>
    </source>
</evidence>
<comment type="catalytic activity">
    <reaction evidence="16 17">
        <text>a CDP-1,2-diacyl-sn-glycerol + 1D-myo-inositol 3-phosphate = a 1,2-diacyl-sn-glycero-3-phospho-(1D-myo-inositol-3-phosphate) + CMP + H(+)</text>
        <dbReference type="Rhea" id="RHEA:60504"/>
        <dbReference type="ChEBI" id="CHEBI:15378"/>
        <dbReference type="ChEBI" id="CHEBI:58088"/>
        <dbReference type="ChEBI" id="CHEBI:58332"/>
        <dbReference type="ChEBI" id="CHEBI:58401"/>
        <dbReference type="ChEBI" id="CHEBI:60377"/>
    </reaction>
</comment>
<keyword evidence="9 17" id="KW-0479">Metal-binding</keyword>
<comment type="subunit">
    <text evidence="5 17">Homodimer.</text>
</comment>
<dbReference type="GO" id="GO:0008654">
    <property type="term" value="P:phospholipid biosynthetic process"/>
    <property type="evidence" value="ECO:0007669"/>
    <property type="project" value="UniProtKB-UniRule"/>
</dbReference>
<keyword evidence="17" id="KW-0443">Lipid metabolism</keyword>
<evidence type="ECO:0000313" key="21">
    <source>
        <dbReference type="Proteomes" id="UP000316747"/>
    </source>
</evidence>
<dbReference type="EC" id="2.7.8.-" evidence="17"/>
<dbReference type="AlphaFoldDB" id="A0A543HI68"/>
<sequence length="237" mass="24691">MLNRLLRATMTKILAPVAHLFLRLGISPDVVTVVGTIGVCVGALAFFPRGEIWVGVLVITAFVFSDTVDGIMARESGRSSKWGAYLDSTLDRMGDAAIFGGLVLYYAGPGDNRWMAGLALACLILGSVVSYAKARAEGLGYTANVGIAERADRLVAVLVAAFFADLFGSTLLLGVVLALLAIASFITVLQRMLTVRRQALSSGEVSSRDVPGDVPGEVAGDGRGDVPGDVSSGEVSP</sequence>
<gene>
    <name evidence="20" type="ORF">FBY41_3380</name>
</gene>
<comment type="catalytic activity">
    <reaction evidence="13 17">
        <text>1,2-di-(9Z-octadecenoyl)-sn-glycero-3-cytidine-5'-diphosphate + 1D-myo-inositol 3-phosphate = 1,2-di-(9Z-octadecenoyl)-sn-glycero-3-phospho-(1D-myo-inositol-3-phosphate) + CMP + H(+)</text>
        <dbReference type="Rhea" id="RHEA:61216"/>
        <dbReference type="ChEBI" id="CHEBI:15378"/>
        <dbReference type="ChEBI" id="CHEBI:58401"/>
        <dbReference type="ChEBI" id="CHEBI:60377"/>
        <dbReference type="ChEBI" id="CHEBI:85356"/>
        <dbReference type="ChEBI" id="CHEBI:144472"/>
    </reaction>
</comment>
<evidence type="ECO:0000256" key="15">
    <source>
        <dbReference type="ARBA" id="ARBA00033137"/>
    </source>
</evidence>
<feature type="binding site" evidence="17">
    <location>
        <position position="70"/>
    </location>
    <ligand>
        <name>a CDP-1,2-diacyl-sn-glycerol</name>
        <dbReference type="ChEBI" id="CHEBI:58332"/>
    </ligand>
</feature>
<dbReference type="NCBIfam" id="NF045883">
    <property type="entry name" value="PIPSynth"/>
    <property type="match status" value="1"/>
</dbReference>
<feature type="binding site" evidence="17">
    <location>
        <position position="66"/>
    </location>
    <ligand>
        <name>Mg(2+)</name>
        <dbReference type="ChEBI" id="CHEBI:18420"/>
        <label>2</label>
    </ligand>
</feature>
<keyword evidence="7 17" id="KW-0808">Transferase</keyword>
<evidence type="ECO:0000256" key="14">
    <source>
        <dbReference type="ARBA" id="ARBA00024082"/>
    </source>
</evidence>